<keyword evidence="1" id="KW-0460">Magnesium</keyword>
<dbReference type="Pfam" id="PF13672">
    <property type="entry name" value="PP2C_2"/>
    <property type="match status" value="1"/>
</dbReference>
<name>A0A4Q1BS06_TREME</name>
<dbReference type="PANTHER" id="PTHR12320:SF84">
    <property type="entry name" value="PROTEIN PHOSPHATASE"/>
    <property type="match status" value="1"/>
</dbReference>
<proteinExistence type="inferred from homology"/>
<dbReference type="InterPro" id="IPR036457">
    <property type="entry name" value="PPM-type-like_dom_sf"/>
</dbReference>
<feature type="compositionally biased region" description="Polar residues" evidence="2">
    <location>
        <begin position="232"/>
        <end position="272"/>
    </location>
</feature>
<keyword evidence="1" id="KW-0904">Protein phosphatase</keyword>
<dbReference type="EC" id="3.1.3.16" evidence="1"/>
<comment type="similarity">
    <text evidence="1">Belongs to the PP2C family.</text>
</comment>
<comment type="catalytic activity">
    <reaction evidence="1">
        <text>O-phospho-L-threonyl-[protein] + H2O = L-threonyl-[protein] + phosphate</text>
        <dbReference type="Rhea" id="RHEA:47004"/>
        <dbReference type="Rhea" id="RHEA-COMP:11060"/>
        <dbReference type="Rhea" id="RHEA-COMP:11605"/>
        <dbReference type="ChEBI" id="CHEBI:15377"/>
        <dbReference type="ChEBI" id="CHEBI:30013"/>
        <dbReference type="ChEBI" id="CHEBI:43474"/>
        <dbReference type="ChEBI" id="CHEBI:61977"/>
        <dbReference type="EC" id="3.1.3.16"/>
    </reaction>
</comment>
<protein>
    <recommendedName>
        <fullName evidence="1">Protein phosphatase</fullName>
        <ecNumber evidence="1">3.1.3.16</ecNumber>
    </recommendedName>
</protein>
<dbReference type="GO" id="GO:0046872">
    <property type="term" value="F:metal ion binding"/>
    <property type="evidence" value="ECO:0007669"/>
    <property type="project" value="UniProtKB-UniRule"/>
</dbReference>
<feature type="compositionally biased region" description="Basic and acidic residues" evidence="2">
    <location>
        <begin position="435"/>
        <end position="453"/>
    </location>
</feature>
<feature type="region of interest" description="Disordered" evidence="2">
    <location>
        <begin position="435"/>
        <end position="459"/>
    </location>
</feature>
<gene>
    <name evidence="4" type="ORF">M231_01962</name>
</gene>
<dbReference type="InterPro" id="IPR039123">
    <property type="entry name" value="PPTC7"/>
</dbReference>
<comment type="cofactor">
    <cofactor evidence="1">
        <name>Mg(2+)</name>
        <dbReference type="ChEBI" id="CHEBI:18420"/>
    </cofactor>
</comment>
<dbReference type="SMART" id="SM00332">
    <property type="entry name" value="PP2Cc"/>
    <property type="match status" value="1"/>
</dbReference>
<dbReference type="Gene3D" id="3.60.40.10">
    <property type="entry name" value="PPM-type phosphatase domain"/>
    <property type="match status" value="1"/>
</dbReference>
<evidence type="ECO:0000313" key="4">
    <source>
        <dbReference type="EMBL" id="RXK40710.1"/>
    </source>
</evidence>
<feature type="region of interest" description="Disordered" evidence="2">
    <location>
        <begin position="49"/>
        <end position="82"/>
    </location>
</feature>
<accession>A0A4Q1BS06</accession>
<dbReference type="GO" id="GO:0004722">
    <property type="term" value="F:protein serine/threonine phosphatase activity"/>
    <property type="evidence" value="ECO:0007669"/>
    <property type="project" value="UniProtKB-EC"/>
</dbReference>
<dbReference type="PANTHER" id="PTHR12320">
    <property type="entry name" value="PROTEIN PHOSPHATASE 2C"/>
    <property type="match status" value="1"/>
</dbReference>
<dbReference type="OrthoDB" id="60843at2759"/>
<dbReference type="Proteomes" id="UP000289152">
    <property type="component" value="Unassembled WGS sequence"/>
</dbReference>
<dbReference type="SUPFAM" id="SSF81606">
    <property type="entry name" value="PP2C-like"/>
    <property type="match status" value="1"/>
</dbReference>
<feature type="domain" description="PPM-type phosphatase" evidence="3">
    <location>
        <begin position="343"/>
        <end position="684"/>
    </location>
</feature>
<dbReference type="EMBL" id="SDIL01000015">
    <property type="protein sequence ID" value="RXK40710.1"/>
    <property type="molecule type" value="Genomic_DNA"/>
</dbReference>
<comment type="cofactor">
    <cofactor evidence="1">
        <name>Mn(2+)</name>
        <dbReference type="ChEBI" id="CHEBI:29035"/>
    </cofactor>
</comment>
<evidence type="ECO:0000259" key="3">
    <source>
        <dbReference type="PROSITE" id="PS51746"/>
    </source>
</evidence>
<evidence type="ECO:0000256" key="1">
    <source>
        <dbReference type="RuleBase" id="RU366020"/>
    </source>
</evidence>
<keyword evidence="1" id="KW-0479">Metal-binding</keyword>
<dbReference type="STRING" id="5217.A0A4Q1BS06"/>
<dbReference type="PROSITE" id="PS51746">
    <property type="entry name" value="PPM_2"/>
    <property type="match status" value="1"/>
</dbReference>
<dbReference type="VEuPathDB" id="FungiDB:TREMEDRAFT_73064"/>
<feature type="region of interest" description="Disordered" evidence="2">
    <location>
        <begin position="211"/>
        <end position="272"/>
    </location>
</feature>
<comment type="catalytic activity">
    <reaction evidence="1">
        <text>O-phospho-L-seryl-[protein] + H2O = L-seryl-[protein] + phosphate</text>
        <dbReference type="Rhea" id="RHEA:20629"/>
        <dbReference type="Rhea" id="RHEA-COMP:9863"/>
        <dbReference type="Rhea" id="RHEA-COMP:11604"/>
        <dbReference type="ChEBI" id="CHEBI:15377"/>
        <dbReference type="ChEBI" id="CHEBI:29999"/>
        <dbReference type="ChEBI" id="CHEBI:43474"/>
        <dbReference type="ChEBI" id="CHEBI:83421"/>
        <dbReference type="EC" id="3.1.3.16"/>
    </reaction>
</comment>
<evidence type="ECO:0000313" key="5">
    <source>
        <dbReference type="Proteomes" id="UP000289152"/>
    </source>
</evidence>
<dbReference type="InterPro" id="IPR001932">
    <property type="entry name" value="PPM-type_phosphatase-like_dom"/>
</dbReference>
<reference evidence="4 5" key="1">
    <citation type="submission" date="2016-06" db="EMBL/GenBank/DDBJ databases">
        <title>Evolution of pathogenesis and genome organization in the Tremellales.</title>
        <authorList>
            <person name="Cuomo C."/>
            <person name="Litvintseva A."/>
            <person name="Heitman J."/>
            <person name="Chen Y."/>
            <person name="Sun S."/>
            <person name="Springer D."/>
            <person name="Dromer F."/>
            <person name="Young S."/>
            <person name="Zeng Q."/>
            <person name="Chapman S."/>
            <person name="Gujja S."/>
            <person name="Saif S."/>
            <person name="Birren B."/>
        </authorList>
    </citation>
    <scope>NUCLEOTIDE SEQUENCE [LARGE SCALE GENOMIC DNA]</scope>
    <source>
        <strain evidence="4 5">ATCC 28783</strain>
    </source>
</reference>
<organism evidence="4 5">
    <name type="scientific">Tremella mesenterica</name>
    <name type="common">Jelly fungus</name>
    <dbReference type="NCBI Taxonomy" id="5217"/>
    <lineage>
        <taxon>Eukaryota</taxon>
        <taxon>Fungi</taxon>
        <taxon>Dikarya</taxon>
        <taxon>Basidiomycota</taxon>
        <taxon>Agaricomycotina</taxon>
        <taxon>Tremellomycetes</taxon>
        <taxon>Tremellales</taxon>
        <taxon>Tremellaceae</taxon>
        <taxon>Tremella</taxon>
    </lineage>
</organism>
<feature type="compositionally biased region" description="Pro residues" evidence="2">
    <location>
        <begin position="50"/>
        <end position="61"/>
    </location>
</feature>
<dbReference type="AlphaFoldDB" id="A0A4Q1BS06"/>
<evidence type="ECO:0000256" key="2">
    <source>
        <dbReference type="SAM" id="MobiDB-lite"/>
    </source>
</evidence>
<dbReference type="InParanoid" id="A0A4Q1BS06"/>
<feature type="compositionally biased region" description="Low complexity" evidence="2">
    <location>
        <begin position="62"/>
        <end position="76"/>
    </location>
</feature>
<keyword evidence="1" id="KW-0464">Manganese</keyword>
<sequence length="684" mass="74566">MSKPKPGLGKGIVRTLAHHHPSSSITSSPLILPLAPIVSTYQHQNQPFILPGPPPSFPLPDEPGSSGSSRQPKPSSLQPLPFDITTTNTTGIINLNASNAGYAGPSRRNTFSPLISSNAYLSLLPSWDLNTLSFSRLTKEISSVGPIVSPYIIHKNRHKTLSKNALRRYTTPTSSNRAAVEISPFTSNIFTPPLPSSLLTLEELNFPSNFSRNQDQFYSSPPPPPSPSSSPTPGQEQAQPPQTVKTRPSSNHTVLSVTPLSDTSDSPSFQLTNHPSFSSYHYDDLHLSQPSTDTNSGTLGLNSNSLIFHLGSAGIPKERTPPSSYGKPPPPLPRRIRSFPLPDISPPTSLRSIGVGEDAFFTRLDGMCIADGVGSWAKSNRGGADASRWSRLLTHFCEGELDSWWASREDYMMKADEKKGLEAVEVDDGPHAWARDGWKEGEASEKEKTGLKAERRRRRPLSPVEIMQKGFEKCLACSLQEGIHGSSTCLLALLYHSTLLIANVGDCALLLIRNGQVVFRTVEMQHSFNFPMQLGTHSRDEPMKDAKRYDVGVDRGDVVILASDGLTDNLFDDEILEVLSEFAPPLQNLPHSINLHTPPSTPPTTSSSLPPFSPQQVSEALAQRARNVSEQTTANTPFMHRAKEEGIDFVGGKRDGKSAFLSVLLSCYPPHSPLFDIINIISSS</sequence>
<comment type="caution">
    <text evidence="4">The sequence shown here is derived from an EMBL/GenBank/DDBJ whole genome shotgun (WGS) entry which is preliminary data.</text>
</comment>
<feature type="region of interest" description="Disordered" evidence="2">
    <location>
        <begin position="590"/>
        <end position="615"/>
    </location>
</feature>
<feature type="compositionally biased region" description="Pro residues" evidence="2">
    <location>
        <begin position="220"/>
        <end position="230"/>
    </location>
</feature>
<keyword evidence="1" id="KW-0378">Hydrolase</keyword>
<keyword evidence="5" id="KW-1185">Reference proteome</keyword>